<dbReference type="SMART" id="SM01281">
    <property type="entry name" value="Med12"/>
    <property type="match status" value="1"/>
</dbReference>
<feature type="region of interest" description="Disordered" evidence="8">
    <location>
        <begin position="1779"/>
        <end position="1858"/>
    </location>
</feature>
<dbReference type="PANTHER" id="PTHR46007">
    <property type="entry name" value="MEDIATOR OF RNA POLYMERASE II TRANSCRIPTION SUBUNIT 12"/>
    <property type="match status" value="1"/>
</dbReference>
<dbReference type="PANTHER" id="PTHR46007:SF11">
    <property type="entry name" value="MEDIATOR OF RNA POLYMERASE II TRANSCRIPTION SUBUNIT 12"/>
    <property type="match status" value="1"/>
</dbReference>
<dbReference type="EMBL" id="CACVKT020007119">
    <property type="protein sequence ID" value="CAC5405456.1"/>
    <property type="molecule type" value="Genomic_DNA"/>
</dbReference>
<dbReference type="InterPro" id="IPR051647">
    <property type="entry name" value="Mediator_comp_sub12"/>
</dbReference>
<protein>
    <submittedName>
        <fullName evidence="10">MED12</fullName>
    </submittedName>
</protein>
<feature type="domain" description="Mediator complex subunit Med12" evidence="9">
    <location>
        <begin position="102"/>
        <end position="161"/>
    </location>
</feature>
<dbReference type="Pfam" id="PF09497">
    <property type="entry name" value="Med12"/>
    <property type="match status" value="1"/>
</dbReference>
<dbReference type="Proteomes" id="UP000507470">
    <property type="component" value="Unassembled WGS sequence"/>
</dbReference>
<dbReference type="OrthoDB" id="20828at2759"/>
<feature type="compositionally biased region" description="Basic and acidic residues" evidence="8">
    <location>
        <begin position="31"/>
        <end position="43"/>
    </location>
</feature>
<comment type="subcellular location">
    <subcellularLocation>
        <location evidence="1">Nucleus</location>
    </subcellularLocation>
</comment>
<evidence type="ECO:0000313" key="11">
    <source>
        <dbReference type="Proteomes" id="UP000507470"/>
    </source>
</evidence>
<dbReference type="InterPro" id="IPR021990">
    <property type="entry name" value="Mediator_Med12_LCEWAV"/>
</dbReference>
<evidence type="ECO:0000256" key="4">
    <source>
        <dbReference type="ARBA" id="ARBA00023015"/>
    </source>
</evidence>
<keyword evidence="11" id="KW-1185">Reference proteome</keyword>
<feature type="region of interest" description="Disordered" evidence="8">
    <location>
        <begin position="1992"/>
        <end position="2018"/>
    </location>
</feature>
<evidence type="ECO:0000256" key="8">
    <source>
        <dbReference type="SAM" id="MobiDB-lite"/>
    </source>
</evidence>
<evidence type="ECO:0000256" key="2">
    <source>
        <dbReference type="ARBA" id="ARBA00010289"/>
    </source>
</evidence>
<accession>A0A6J8DBT8</accession>
<keyword evidence="6" id="KW-0804">Transcription</keyword>
<evidence type="ECO:0000256" key="6">
    <source>
        <dbReference type="ARBA" id="ARBA00023163"/>
    </source>
</evidence>
<feature type="compositionally biased region" description="Basic and acidic residues" evidence="8">
    <location>
        <begin position="1793"/>
        <end position="1812"/>
    </location>
</feature>
<keyword evidence="4" id="KW-0805">Transcription regulation</keyword>
<name>A0A6J8DBT8_MYTCO</name>
<dbReference type="Pfam" id="PF12145">
    <property type="entry name" value="Med12-LCEWAV"/>
    <property type="match status" value="2"/>
</dbReference>
<keyword evidence="5" id="KW-0010">Activator</keyword>
<feature type="region of interest" description="Disordered" evidence="8">
    <location>
        <begin position="732"/>
        <end position="769"/>
    </location>
</feature>
<evidence type="ECO:0000259" key="9">
    <source>
        <dbReference type="SMART" id="SM01281"/>
    </source>
</evidence>
<feature type="compositionally biased region" description="Polar residues" evidence="8">
    <location>
        <begin position="755"/>
        <end position="766"/>
    </location>
</feature>
<evidence type="ECO:0000256" key="5">
    <source>
        <dbReference type="ARBA" id="ARBA00023159"/>
    </source>
</evidence>
<feature type="region of interest" description="Disordered" evidence="8">
    <location>
        <begin position="1"/>
        <end position="46"/>
    </location>
</feature>
<keyword evidence="7" id="KW-0539">Nucleus</keyword>
<dbReference type="InterPro" id="IPR019035">
    <property type="entry name" value="Mediator_Med12"/>
</dbReference>
<organism evidence="10 11">
    <name type="scientific">Mytilus coruscus</name>
    <name type="common">Sea mussel</name>
    <dbReference type="NCBI Taxonomy" id="42192"/>
    <lineage>
        <taxon>Eukaryota</taxon>
        <taxon>Metazoa</taxon>
        <taxon>Spiralia</taxon>
        <taxon>Lophotrochozoa</taxon>
        <taxon>Mollusca</taxon>
        <taxon>Bivalvia</taxon>
        <taxon>Autobranchia</taxon>
        <taxon>Pteriomorphia</taxon>
        <taxon>Mytilida</taxon>
        <taxon>Mytiloidea</taxon>
        <taxon>Mytilidae</taxon>
        <taxon>Mytilinae</taxon>
        <taxon>Mytilus</taxon>
    </lineage>
</organism>
<evidence type="ECO:0000313" key="10">
    <source>
        <dbReference type="EMBL" id="CAC5405456.1"/>
    </source>
</evidence>
<dbReference type="GO" id="GO:0003713">
    <property type="term" value="F:transcription coactivator activity"/>
    <property type="evidence" value="ECO:0007669"/>
    <property type="project" value="TreeGrafter"/>
</dbReference>
<sequence length="2121" mass="240148">MQMQMAAYPSQEFRPLKKPRLGPPDVYPQEPKQKEDELTEKSVKHGFNNTQMYNMDEYGSARRENISEEKFGSEFIALLNKKKEFNTFQDTSKKKQQPSKDNFWPAAKNKSAMEAWFKDLAGNKPLHQLGKKVPTFNKKEEIFSTLCEYNIPNYKCAWFIKMTGAYNLAMQENKTKKRQAVDQSVEWSHSMMKYLNDQLQKINEPHHSAPGGPTSGFLTVQSVQPAYKVDQDLAQKQWQFGCKLARHLCDEGLLDRHEFLTWIIDSLEKLKQPDDTVIKMILTQVLEYLDEITMSVLLSRKLAHYSCKKIATLCSESELSVPRTDSPMMTANGQGMTSANNGQILPQPNPLNAVFQQYINCPQHRGIVLSLSAIIQYIALLCPTALVWNNLGEGRSTHIMCASPLDLLPCPPSALPMPDNPQRSQIRAQLRTSENQIRVRGRGAEMKWSSDKCQQSTRGHTIAKVLDVLDTLDRHNFHKVQTDSSLDTLYDQIFTANLHKDGNETFGNLEPIINLLIDWAVSTQRSGNYRAVVVAKLMEKLQNELRSQVCSIFSLVCYSSVFTDAKLMEKLQNELRSQKYGESDMLTDKDSVASDTLVPMETPVFQNILFQFLDERASCLDENPNEENKQGFANLIMLFCELIRHDVFSHDSYMCTLISRGDLSSSPDLMSSMTESIDLSSIKSQNESIRNEVETIDNYLSLFEKPQEDIKIDFDIHMDSDFGSLFGPVVKEEQKTSPEQPASVKSVKSEKEPVTVQNHESVQTPKGPSRHMLYAQHFPIPQDEMSSHECNQRMTVLYGVGKARDEARHIVKKVTKETLRLFSKKNCIDVSSGDLGKNKKKKDKELGEASSVQSATNFESIFEGIFNKFQKLSYYDQHVVTHSCVTAVLEQINGFVNENSDYLPLVENISFLIDLMEYSCNIYGLLEFSVQLLKDLSSADDKLVELKSSLRGSYTTSLCLCIVGVFRKYHAYLLVSNDLTIQAFEGLIGVVKNVYNPADCSSSERCILAYLYDAYSSCCYLVEKFSEMFLNAHRKMKMTLYATTTPLASNSLWDPSFMIDFINNTKAHHQHESSVIKHLTDTPANRYSFVCNAVIHVCNSPSIERLNEISILCAELTARYNALSSDWLGVLQSLCCSSNHSCGFIDVLAQCDVSDMSIHNNLAVFTTILVARHCFSLQDLVIHVILPSLLAVKTASGDQDAEPGARLTCQILLRLFKTSDMNTFSWCGNYGKTNVCNIKSSCDKHLLIAAHDSISVGPVLAVLKAMLVLSDLCSDENRSKSGGKKDSMNERDIISSLLNSIGDDDDVDMMLGTSKWKGKESSLSDFARHAMKEMCRQEWVQEKFLKDPDAVLSSDLLLDQMLSTKQAQQILHMICYPNGVPNQVDGADMETKQNIHRVLQNLNLWDFRVCALELQLMFKQCSAISETNYILDQVARGTIELLHQQTETNKPSTYSMIMEPEQQNRVKMDKDSVWMFGPLIAKLPSQVQGRILKLAAQVLETGNNVINKGKFDKERNLKSKSLLGHQPFLSLVLTCLKGQDEQREGLLCSLLHQQFINNCKDALDKTPDEFKERQNIHEALQLRLSLVGGMFDTIQRNNSNTTDWTFLLLQLVTSGIVDSQSNSELFTNILDMLCVLIHGTLVNDGMEKGEENTKAYTTLIKKLRKEFSDKLQSESLDKIRQLLPLPKRYYEVIVCEPHGTQVDSKGNKYDGFGKKQGFQVSKKERISPWEVIEGFKYPPPLSWTFFGAVRLEKKPLKYEEQHRVQLYHTHALRKNLSYFLEPPNLPPEDLEPPQEKVEEKPKEPTETAVVDKKRPKKKPKRSNSGSGGSFIQAPMGGYGSRMDYQTGPPPSWGSMPQQPTPPNYYSPMAQGPGPRFAPSPYNSKAAIQSMLRGRGNTYPMGAASQPSLKQLQMIQQQQQSQMVRAQIRNQVNRMSEMTPYARQIPGPGMHLNQQPGITQNYNQPYSMPPQPAATGDITGNQIMPQGFNQSYQSSQNPTMLQPMGNQQGYMSQQPHQQQFNTRIQPGIQNSNTGMSNISNYNQMGMTASQGQGTFMQQRMVRTQQQRQQIIQQQLRIQQQQQMPQQSTQPQHNANIMAQLQHMGVRQQPNNAYNQYQQPPQY</sequence>
<evidence type="ECO:0000256" key="3">
    <source>
        <dbReference type="ARBA" id="ARBA00022491"/>
    </source>
</evidence>
<proteinExistence type="inferred from homology"/>
<dbReference type="GO" id="GO:0016592">
    <property type="term" value="C:mediator complex"/>
    <property type="evidence" value="ECO:0007669"/>
    <property type="project" value="InterPro"/>
</dbReference>
<dbReference type="GO" id="GO:0045944">
    <property type="term" value="P:positive regulation of transcription by RNA polymerase II"/>
    <property type="evidence" value="ECO:0007669"/>
    <property type="project" value="TreeGrafter"/>
</dbReference>
<reference evidence="10 11" key="1">
    <citation type="submission" date="2020-06" db="EMBL/GenBank/DDBJ databases">
        <authorList>
            <person name="Li R."/>
            <person name="Bekaert M."/>
        </authorList>
    </citation>
    <scope>NUCLEOTIDE SEQUENCE [LARGE SCALE GENOMIC DNA]</scope>
    <source>
        <strain evidence="11">wild</strain>
    </source>
</reference>
<comment type="similarity">
    <text evidence="2">Belongs to the Mediator complex subunit 12 family.</text>
</comment>
<keyword evidence="3" id="KW-0678">Repressor</keyword>
<evidence type="ECO:0000256" key="1">
    <source>
        <dbReference type="ARBA" id="ARBA00004123"/>
    </source>
</evidence>
<evidence type="ECO:0000256" key="7">
    <source>
        <dbReference type="ARBA" id="ARBA00023242"/>
    </source>
</evidence>
<gene>
    <name evidence="10" type="ORF">MCOR_39148</name>
</gene>